<proteinExistence type="predicted"/>
<dbReference type="Proteomes" id="UP000887575">
    <property type="component" value="Unassembled WGS sequence"/>
</dbReference>
<evidence type="ECO:0000313" key="3">
    <source>
        <dbReference type="WBParaSite" id="MBELARI_LOCUS18201"/>
    </source>
</evidence>
<organism evidence="2 3">
    <name type="scientific">Mesorhabditis belari</name>
    <dbReference type="NCBI Taxonomy" id="2138241"/>
    <lineage>
        <taxon>Eukaryota</taxon>
        <taxon>Metazoa</taxon>
        <taxon>Ecdysozoa</taxon>
        <taxon>Nematoda</taxon>
        <taxon>Chromadorea</taxon>
        <taxon>Rhabditida</taxon>
        <taxon>Rhabditina</taxon>
        <taxon>Rhabditomorpha</taxon>
        <taxon>Rhabditoidea</taxon>
        <taxon>Rhabditidae</taxon>
        <taxon>Mesorhabditinae</taxon>
        <taxon>Mesorhabditis</taxon>
    </lineage>
</organism>
<keyword evidence="2" id="KW-1185">Reference proteome</keyword>
<dbReference type="AlphaFoldDB" id="A0AAF3J5X0"/>
<feature type="compositionally biased region" description="Basic and acidic residues" evidence="1">
    <location>
        <begin position="29"/>
        <end position="38"/>
    </location>
</feature>
<evidence type="ECO:0000313" key="2">
    <source>
        <dbReference type="Proteomes" id="UP000887575"/>
    </source>
</evidence>
<name>A0AAF3J5X0_9BILA</name>
<evidence type="ECO:0000256" key="1">
    <source>
        <dbReference type="SAM" id="MobiDB-lite"/>
    </source>
</evidence>
<reference evidence="3" key="1">
    <citation type="submission" date="2024-02" db="UniProtKB">
        <authorList>
            <consortium name="WormBaseParasite"/>
        </authorList>
    </citation>
    <scope>IDENTIFICATION</scope>
</reference>
<accession>A0AAF3J5X0</accession>
<dbReference type="WBParaSite" id="MBELARI_LOCUS18201">
    <property type="protein sequence ID" value="MBELARI_LOCUS18201"/>
    <property type="gene ID" value="MBELARI_LOCUS18201"/>
</dbReference>
<sequence>MDQNLNEEHTTQSDISKSGSFEEIEPDDEQRSTIERRTVSRSSTIERLTSGCAAEKDATRRVNQAS</sequence>
<protein>
    <submittedName>
        <fullName evidence="3">Uncharacterized protein</fullName>
    </submittedName>
</protein>
<feature type="compositionally biased region" description="Basic and acidic residues" evidence="1">
    <location>
        <begin position="1"/>
        <end position="11"/>
    </location>
</feature>
<feature type="region of interest" description="Disordered" evidence="1">
    <location>
        <begin position="1"/>
        <end position="66"/>
    </location>
</feature>